<proteinExistence type="predicted"/>
<protein>
    <submittedName>
        <fullName evidence="2">Uncharacterized protein</fullName>
    </submittedName>
</protein>
<keyword evidence="3" id="KW-1185">Reference proteome</keyword>
<dbReference type="InterPro" id="IPR025322">
    <property type="entry name" value="PADRE_dom"/>
</dbReference>
<reference evidence="2" key="1">
    <citation type="submission" date="2024-03" db="EMBL/GenBank/DDBJ databases">
        <authorList>
            <consortium name="ELIXIR-Norway"/>
            <consortium name="Elixir Norway"/>
        </authorList>
    </citation>
    <scope>NUCLEOTIDE SEQUENCE</scope>
</reference>
<dbReference type="Pfam" id="PF14009">
    <property type="entry name" value="PADRE"/>
    <property type="match status" value="1"/>
</dbReference>
<evidence type="ECO:0000313" key="2">
    <source>
        <dbReference type="EMBL" id="CAK9883044.1"/>
    </source>
</evidence>
<gene>
    <name evidence="2" type="ORF">CSSPJE1EN2_LOCUS24295</name>
</gene>
<name>A0ABP1C2H6_9BRYO</name>
<dbReference type="Proteomes" id="UP001497522">
    <property type="component" value="Chromosome 9"/>
</dbReference>
<sequence length="301" mass="33694">MGNAIVKRTSKRARAAASKQQSMMSAKVMMIDGSVAEFKEPVTVAELMMEYPQHLVCHSSAMQHQQQAKSKQQLQMKAALPADVQLELGCLYYLLPASKFQGPLQQQLYQQQQRAAAAQKKLMQQSNGSCSTVLQQQAKLSKLQAAASTRQLGELFINRLEIQQKNGRIEVSAQELQDGCNQLVHPLTGLRITRDDICVVPQSAGQDWTKQDEEEEQQQQQEEEEEPIVSFSTPDLRSMYMNAGANAGARGGAQPSLTRTSSWKPRLETIQEVGALSRRRFQNFVRGRRASRSQVHDHLNT</sequence>
<dbReference type="EMBL" id="OZ023710">
    <property type="protein sequence ID" value="CAK9883044.1"/>
    <property type="molecule type" value="Genomic_DNA"/>
</dbReference>
<dbReference type="PANTHER" id="PTHR33052">
    <property type="entry name" value="DUF4228 DOMAIN PROTEIN-RELATED"/>
    <property type="match status" value="1"/>
</dbReference>
<accession>A0ABP1C2H6</accession>
<evidence type="ECO:0000313" key="3">
    <source>
        <dbReference type="Proteomes" id="UP001497522"/>
    </source>
</evidence>
<feature type="region of interest" description="Disordered" evidence="1">
    <location>
        <begin position="203"/>
        <end position="231"/>
    </location>
</feature>
<organism evidence="2 3">
    <name type="scientific">Sphagnum jensenii</name>
    <dbReference type="NCBI Taxonomy" id="128206"/>
    <lineage>
        <taxon>Eukaryota</taxon>
        <taxon>Viridiplantae</taxon>
        <taxon>Streptophyta</taxon>
        <taxon>Embryophyta</taxon>
        <taxon>Bryophyta</taxon>
        <taxon>Sphagnophytina</taxon>
        <taxon>Sphagnopsida</taxon>
        <taxon>Sphagnales</taxon>
        <taxon>Sphagnaceae</taxon>
        <taxon>Sphagnum</taxon>
    </lineage>
</organism>
<evidence type="ECO:0000256" key="1">
    <source>
        <dbReference type="SAM" id="MobiDB-lite"/>
    </source>
</evidence>
<feature type="compositionally biased region" description="Acidic residues" evidence="1">
    <location>
        <begin position="212"/>
        <end position="227"/>
    </location>
</feature>